<feature type="transmembrane region" description="Helical" evidence="11">
    <location>
        <begin position="528"/>
        <end position="550"/>
    </location>
</feature>
<feature type="transmembrane region" description="Helical" evidence="11">
    <location>
        <begin position="460"/>
        <end position="481"/>
    </location>
</feature>
<dbReference type="PROSITE" id="PS50850">
    <property type="entry name" value="MFS"/>
    <property type="match status" value="1"/>
</dbReference>
<evidence type="ECO:0000256" key="5">
    <source>
        <dbReference type="ARBA" id="ARBA00022692"/>
    </source>
</evidence>
<dbReference type="CDD" id="cd01883">
    <property type="entry name" value="EF1_alpha"/>
    <property type="match status" value="1"/>
</dbReference>
<feature type="transmembrane region" description="Helical" evidence="11">
    <location>
        <begin position="187"/>
        <end position="205"/>
    </location>
</feature>
<dbReference type="GO" id="GO:0005525">
    <property type="term" value="F:GTP binding"/>
    <property type="evidence" value="ECO:0007669"/>
    <property type="project" value="InterPro"/>
</dbReference>
<keyword evidence="10 11" id="KW-0472">Membrane</keyword>
<dbReference type="InterPro" id="IPR027417">
    <property type="entry name" value="P-loop_NTPase"/>
</dbReference>
<dbReference type="PANTHER" id="PTHR23502">
    <property type="entry name" value="MAJOR FACILITATOR SUPERFAMILY"/>
    <property type="match status" value="1"/>
</dbReference>
<evidence type="ECO:0000256" key="6">
    <source>
        <dbReference type="ARBA" id="ARBA00022801"/>
    </source>
</evidence>
<dbReference type="InterPro" id="IPR015033">
    <property type="entry name" value="HBS1-like_N"/>
</dbReference>
<evidence type="ECO:0000256" key="1">
    <source>
        <dbReference type="ARBA" id="ARBA00004141"/>
    </source>
</evidence>
<sequence>MPASGSISSEEPLMTLKPYEGIPTIEGDEQYLQNYSTAQAGENELLRIESNVQASKALSRIISDSDPVLQRSLLLNEPLPLMGGGRPYPPLLGSRDPYAVTFDGPDDAGFPQNFPFWKKMVYSLGPLFTALSVSLGSAMFSQASPEIMAIYHIGVTPAALTTALFVFGFASGPVIYGPLSELFGRKIIMVISSFLYVCFSFAVATAKDIQTIMICRFFSGFVGSAAFVVSPAIFSDLFSTEQRGTAISTFAGVLFGGPMLAPIFGGFTVKNSSLGWRWTAYFCGIVACLGLVLNVFLLDETHHPIILVKRAEELRRRTGNWGIYAPHEELTLSLKEIVENNIARPLKMLFTESILFLVSIYNGFIYAMLYCLLTAMPLIFQEGYGFRRGVAELPYLAMLLGVFIGIAALILFEQRYLKAMEKNNGKPIPEERLPPVFIGGIFFIIGIVILTVAGDFPKKVHFMVPTVGAGFVGFALMLIFLPTMNYVIDCYLFVAASALAANTFLRSAMAAVFPLFSHQMFVNLTNKYAGTILAGLGVLLLPVPIAFRVYGKKIRENKPTTMDYDDDDLDYSSHEEEEFDENKLNNDEYNLLHDTLPALKEKLKSYNDEIPEYDLKEALYYNYFEIEPTVEELKSKFKKKKITKAKENFTQPSPDDVVLNAQKQAFEGVANLKIAPPKQTKPFKKVDISKALLSPDYAKPRKSFVVIGHVDAGKSTLMGRLLYDFGIIDAKTVNKLVKEAEKAGKGSFALAWVMDQTEEERSHGVTVDICATDFETDTTKFTAIDAPGHKDFVPQMISGVSQADFALLVVDSISGEFEAGFALDGQTKEHTILAKNFGLEKICVAVNKMDKENWDEHRFDAIKSQMTEFLTSPEVDFDKSQIDFIPISGLTGNNVVKRDLSVDSFKWYVGPTLAEYIEGVEIDAGSRDSLASEPFFLSVHDVYKDKGELKVSGKVSSGVISSGETIVALPSGESLQVQSLKVSKKPVDFAISGELAQIAFKTSQISNESVDQIRIGDLITKPGSPVKTAHKLLVSLHLFNMDKPLLVGTPFVLFRNNTQVPARVSKIVEVVNGKKKKKVLHLVSRQTAIAESL</sequence>
<organism evidence="14 15">
    <name type="scientific">Candida albicans</name>
    <name type="common">Yeast</name>
    <dbReference type="NCBI Taxonomy" id="5476"/>
    <lineage>
        <taxon>Eukaryota</taxon>
        <taxon>Fungi</taxon>
        <taxon>Dikarya</taxon>
        <taxon>Ascomycota</taxon>
        <taxon>Saccharomycotina</taxon>
        <taxon>Pichiomycetes</taxon>
        <taxon>Debaryomycetaceae</taxon>
        <taxon>Candida/Lodderomyces clade</taxon>
        <taxon>Candida</taxon>
    </lineage>
</organism>
<dbReference type="Gene3D" id="2.40.30.10">
    <property type="entry name" value="Translation factors"/>
    <property type="match status" value="2"/>
</dbReference>
<dbReference type="Gene3D" id="3.40.50.300">
    <property type="entry name" value="P-loop containing nucleotide triphosphate hydrolases"/>
    <property type="match status" value="1"/>
</dbReference>
<evidence type="ECO:0000256" key="4">
    <source>
        <dbReference type="ARBA" id="ARBA00022490"/>
    </source>
</evidence>
<dbReference type="GO" id="GO:0006417">
    <property type="term" value="P:regulation of translation"/>
    <property type="evidence" value="ECO:0007669"/>
    <property type="project" value="UniProtKB-KW"/>
</dbReference>
<feature type="transmembrane region" description="Helical" evidence="11">
    <location>
        <begin position="149"/>
        <end position="175"/>
    </location>
</feature>
<dbReference type="InterPro" id="IPR036259">
    <property type="entry name" value="MFS_trans_sf"/>
</dbReference>
<evidence type="ECO:0000313" key="15">
    <source>
        <dbReference type="Proteomes" id="UP000536275"/>
    </source>
</evidence>
<comment type="subcellular location">
    <subcellularLocation>
        <location evidence="2">Cytoplasm</location>
    </subcellularLocation>
    <subcellularLocation>
        <location evidence="1">Membrane</location>
        <topology evidence="1">Multi-pass membrane protein</topology>
    </subcellularLocation>
</comment>
<evidence type="ECO:0000256" key="3">
    <source>
        <dbReference type="ARBA" id="ARBA00022448"/>
    </source>
</evidence>
<dbReference type="GO" id="GO:0003924">
    <property type="term" value="F:GTPase activity"/>
    <property type="evidence" value="ECO:0007669"/>
    <property type="project" value="InterPro"/>
</dbReference>
<evidence type="ECO:0000256" key="2">
    <source>
        <dbReference type="ARBA" id="ARBA00004496"/>
    </source>
</evidence>
<dbReference type="SUPFAM" id="SSF103473">
    <property type="entry name" value="MFS general substrate transporter"/>
    <property type="match status" value="1"/>
</dbReference>
<evidence type="ECO:0000259" key="13">
    <source>
        <dbReference type="PROSITE" id="PS51722"/>
    </source>
</evidence>
<feature type="transmembrane region" description="Helical" evidence="11">
    <location>
        <begin position="279"/>
        <end position="298"/>
    </location>
</feature>
<evidence type="ECO:0000256" key="8">
    <source>
        <dbReference type="ARBA" id="ARBA00022917"/>
    </source>
</evidence>
<dbReference type="Pfam" id="PF00009">
    <property type="entry name" value="GTP_EFTU"/>
    <property type="match status" value="1"/>
</dbReference>
<evidence type="ECO:0000256" key="7">
    <source>
        <dbReference type="ARBA" id="ARBA00022845"/>
    </source>
</evidence>
<reference evidence="14 15" key="1">
    <citation type="submission" date="2020-03" db="EMBL/GenBank/DDBJ databases">
        <title>FDA dAtabase for Regulatory Grade micrObial Sequences (FDA-ARGOS): Supporting development and validation of Infectious Disease Dx tests.</title>
        <authorList>
            <person name="Campos J."/>
            <person name="Goldberg B."/>
            <person name="Tallon L."/>
            <person name="Sadzewicz L."/>
            <person name="Vavikolanu K."/>
            <person name="Mehta A."/>
            <person name="Aluvathingal J."/>
            <person name="Nadendla S."/>
            <person name="Nandy P."/>
            <person name="Geyer C."/>
            <person name="Yan Y."/>
            <person name="Sichtig H."/>
        </authorList>
    </citation>
    <scope>NUCLEOTIDE SEQUENCE [LARGE SCALE GENOMIC DNA]</scope>
    <source>
        <strain evidence="14 15">FDAARGOS_656</strain>
    </source>
</reference>
<dbReference type="AlphaFoldDB" id="A0A8H6F1T1"/>
<evidence type="ECO:0000313" key="14">
    <source>
        <dbReference type="EMBL" id="KAF6061172.1"/>
    </source>
</evidence>
<dbReference type="InterPro" id="IPR000795">
    <property type="entry name" value="T_Tr_GTP-bd_dom"/>
</dbReference>
<accession>A0A8H6F1T1</accession>
<feature type="transmembrane region" description="Helical" evidence="11">
    <location>
        <begin position="354"/>
        <end position="381"/>
    </location>
</feature>
<keyword evidence="14" id="KW-0251">Elongation factor</keyword>
<dbReference type="SUPFAM" id="SSF52540">
    <property type="entry name" value="P-loop containing nucleoside triphosphate hydrolases"/>
    <property type="match status" value="1"/>
</dbReference>
<keyword evidence="5 11" id="KW-0812">Transmembrane</keyword>
<feature type="transmembrane region" description="Helical" evidence="11">
    <location>
        <begin position="246"/>
        <end position="267"/>
    </location>
</feature>
<keyword evidence="4" id="KW-0963">Cytoplasm</keyword>
<dbReference type="PANTHER" id="PTHR23502:SF31">
    <property type="entry name" value="POLYAMINE TRANSPORTER 1"/>
    <property type="match status" value="1"/>
</dbReference>
<dbReference type="GO" id="GO:0003746">
    <property type="term" value="F:translation elongation factor activity"/>
    <property type="evidence" value="ECO:0007669"/>
    <property type="project" value="UniProtKB-KW"/>
</dbReference>
<dbReference type="Pfam" id="PF07690">
    <property type="entry name" value="MFS_1"/>
    <property type="match status" value="1"/>
</dbReference>
<dbReference type="PRINTS" id="PR00315">
    <property type="entry name" value="ELONGATNFCT"/>
</dbReference>
<evidence type="ECO:0000259" key="12">
    <source>
        <dbReference type="PROSITE" id="PS50850"/>
    </source>
</evidence>
<name>A0A8H6F1T1_CANAX</name>
<dbReference type="InterPro" id="IPR011701">
    <property type="entry name" value="MFS"/>
</dbReference>
<dbReference type="Proteomes" id="UP000536275">
    <property type="component" value="Unassembled WGS sequence"/>
</dbReference>
<dbReference type="SUPFAM" id="SSF50447">
    <property type="entry name" value="Translation proteins"/>
    <property type="match status" value="1"/>
</dbReference>
<proteinExistence type="predicted"/>
<dbReference type="FunFam" id="1.20.1250.20:FF:000011">
    <property type="entry name" value="MFS multidrug transporter, putative"/>
    <property type="match status" value="1"/>
</dbReference>
<dbReference type="EMBL" id="JABWAD010000066">
    <property type="protein sequence ID" value="KAF6061172.1"/>
    <property type="molecule type" value="Genomic_DNA"/>
</dbReference>
<protein>
    <submittedName>
        <fullName evidence="14">Elongation factor Tu GTP binding domain family protein</fullName>
    </submittedName>
</protein>
<dbReference type="InterPro" id="IPR009000">
    <property type="entry name" value="Transl_B-barrel_sf"/>
</dbReference>
<feature type="transmembrane region" description="Helical" evidence="11">
    <location>
        <begin position="493"/>
        <end position="516"/>
    </location>
</feature>
<comment type="caution">
    <text evidence="14">The sequence shown here is derived from an EMBL/GenBank/DDBJ whole genome shotgun (WGS) entry which is preliminary data.</text>
</comment>
<evidence type="ECO:0000256" key="10">
    <source>
        <dbReference type="ARBA" id="ARBA00023136"/>
    </source>
</evidence>
<keyword evidence="3" id="KW-0813">Transport</keyword>
<evidence type="ECO:0000256" key="9">
    <source>
        <dbReference type="ARBA" id="ARBA00022989"/>
    </source>
</evidence>
<keyword evidence="6" id="KW-0378">Hydrolase</keyword>
<dbReference type="PROSITE" id="PS51722">
    <property type="entry name" value="G_TR_2"/>
    <property type="match status" value="1"/>
</dbReference>
<dbReference type="GO" id="GO:0005737">
    <property type="term" value="C:cytoplasm"/>
    <property type="evidence" value="ECO:0007669"/>
    <property type="project" value="UniProtKB-SubCell"/>
</dbReference>
<dbReference type="Gene3D" id="1.20.1250.20">
    <property type="entry name" value="MFS general substrate transporter like domains"/>
    <property type="match status" value="1"/>
</dbReference>
<feature type="transmembrane region" description="Helical" evidence="11">
    <location>
        <begin position="433"/>
        <end position="454"/>
    </location>
</feature>
<feature type="transmembrane region" description="Helical" evidence="11">
    <location>
        <begin position="121"/>
        <end position="143"/>
    </location>
</feature>
<dbReference type="GO" id="GO:0022857">
    <property type="term" value="F:transmembrane transporter activity"/>
    <property type="evidence" value="ECO:0007669"/>
    <property type="project" value="InterPro"/>
</dbReference>
<gene>
    <name evidence="14" type="ORF">FOB64_006609</name>
</gene>
<feature type="transmembrane region" description="Helical" evidence="11">
    <location>
        <begin position="393"/>
        <end position="412"/>
    </location>
</feature>
<dbReference type="GO" id="GO:0005886">
    <property type="term" value="C:plasma membrane"/>
    <property type="evidence" value="ECO:0007669"/>
    <property type="project" value="TreeGrafter"/>
</dbReference>
<evidence type="ECO:0000256" key="11">
    <source>
        <dbReference type="SAM" id="Phobius"/>
    </source>
</evidence>
<dbReference type="FunFam" id="3.40.50.300:FF:004227">
    <property type="entry name" value="Ribosome dissociation factor GTPase"/>
    <property type="match status" value="1"/>
</dbReference>
<feature type="transmembrane region" description="Helical" evidence="11">
    <location>
        <begin position="211"/>
        <end position="234"/>
    </location>
</feature>
<feature type="domain" description="Major facilitator superfamily (MFS) profile" evidence="12">
    <location>
        <begin position="118"/>
        <end position="554"/>
    </location>
</feature>
<keyword evidence="8" id="KW-0648">Protein biosynthesis</keyword>
<keyword evidence="9 11" id="KW-1133">Transmembrane helix</keyword>
<dbReference type="CDD" id="cd17323">
    <property type="entry name" value="MFS_Tpo1_MDR_like"/>
    <property type="match status" value="1"/>
</dbReference>
<feature type="domain" description="Tr-type G" evidence="13">
    <location>
        <begin position="699"/>
        <end position="935"/>
    </location>
</feature>
<keyword evidence="7" id="KW-0810">Translation regulation</keyword>
<dbReference type="InterPro" id="IPR020846">
    <property type="entry name" value="MFS_dom"/>
</dbReference>
<dbReference type="Pfam" id="PF08938">
    <property type="entry name" value="HBS1_N"/>
    <property type="match status" value="1"/>
</dbReference>